<keyword evidence="1" id="KW-1133">Transmembrane helix</keyword>
<sequence>MAPGPIHLSTSHPSTALYTPLTPYLDTTSPTSLSNNILYPEEESTRSSSPPSPASIESFDILDSIAWRRGHTSWDPQTVRTRACDVLRKRWKRNRGQIIAVLILLLLVLVGCSVGGWAAVRRGKGRVGEVCVKREGGERCGEGKWAECVARNGRGYCEGVM</sequence>
<organism evidence="2 3">
    <name type="scientific">Byssothecium circinans</name>
    <dbReference type="NCBI Taxonomy" id="147558"/>
    <lineage>
        <taxon>Eukaryota</taxon>
        <taxon>Fungi</taxon>
        <taxon>Dikarya</taxon>
        <taxon>Ascomycota</taxon>
        <taxon>Pezizomycotina</taxon>
        <taxon>Dothideomycetes</taxon>
        <taxon>Pleosporomycetidae</taxon>
        <taxon>Pleosporales</taxon>
        <taxon>Massarineae</taxon>
        <taxon>Massarinaceae</taxon>
        <taxon>Byssothecium</taxon>
    </lineage>
</organism>
<keyword evidence="1" id="KW-0812">Transmembrane</keyword>
<dbReference type="Proteomes" id="UP000800035">
    <property type="component" value="Unassembled WGS sequence"/>
</dbReference>
<proteinExistence type="predicted"/>
<gene>
    <name evidence="2" type="ORF">CC80DRAFT_546322</name>
</gene>
<feature type="transmembrane region" description="Helical" evidence="1">
    <location>
        <begin position="98"/>
        <end position="120"/>
    </location>
</feature>
<protein>
    <submittedName>
        <fullName evidence="2">Uncharacterized protein</fullName>
    </submittedName>
</protein>
<evidence type="ECO:0000313" key="2">
    <source>
        <dbReference type="EMBL" id="KAF1959005.1"/>
    </source>
</evidence>
<keyword evidence="3" id="KW-1185">Reference proteome</keyword>
<dbReference type="OrthoDB" id="3686095at2759"/>
<dbReference type="AlphaFoldDB" id="A0A6A5U2D3"/>
<dbReference type="EMBL" id="ML976986">
    <property type="protein sequence ID" value="KAF1959005.1"/>
    <property type="molecule type" value="Genomic_DNA"/>
</dbReference>
<evidence type="ECO:0000256" key="1">
    <source>
        <dbReference type="SAM" id="Phobius"/>
    </source>
</evidence>
<evidence type="ECO:0000313" key="3">
    <source>
        <dbReference type="Proteomes" id="UP000800035"/>
    </source>
</evidence>
<keyword evidence="1" id="KW-0472">Membrane</keyword>
<name>A0A6A5U2D3_9PLEO</name>
<accession>A0A6A5U2D3</accession>
<reference evidence="2" key="1">
    <citation type="journal article" date="2020" name="Stud. Mycol.">
        <title>101 Dothideomycetes genomes: a test case for predicting lifestyles and emergence of pathogens.</title>
        <authorList>
            <person name="Haridas S."/>
            <person name="Albert R."/>
            <person name="Binder M."/>
            <person name="Bloem J."/>
            <person name="Labutti K."/>
            <person name="Salamov A."/>
            <person name="Andreopoulos B."/>
            <person name="Baker S."/>
            <person name="Barry K."/>
            <person name="Bills G."/>
            <person name="Bluhm B."/>
            <person name="Cannon C."/>
            <person name="Castanera R."/>
            <person name="Culley D."/>
            <person name="Daum C."/>
            <person name="Ezra D."/>
            <person name="Gonzalez J."/>
            <person name="Henrissat B."/>
            <person name="Kuo A."/>
            <person name="Liang C."/>
            <person name="Lipzen A."/>
            <person name="Lutzoni F."/>
            <person name="Magnuson J."/>
            <person name="Mondo S."/>
            <person name="Nolan M."/>
            <person name="Ohm R."/>
            <person name="Pangilinan J."/>
            <person name="Park H.-J."/>
            <person name="Ramirez L."/>
            <person name="Alfaro M."/>
            <person name="Sun H."/>
            <person name="Tritt A."/>
            <person name="Yoshinaga Y."/>
            <person name="Zwiers L.-H."/>
            <person name="Turgeon B."/>
            <person name="Goodwin S."/>
            <person name="Spatafora J."/>
            <person name="Crous P."/>
            <person name="Grigoriev I."/>
        </authorList>
    </citation>
    <scope>NUCLEOTIDE SEQUENCE</scope>
    <source>
        <strain evidence="2">CBS 675.92</strain>
    </source>
</reference>